<evidence type="ECO:0000256" key="5">
    <source>
        <dbReference type="ARBA" id="ARBA00023125"/>
    </source>
</evidence>
<evidence type="ECO:0000256" key="6">
    <source>
        <dbReference type="ARBA" id="ARBA00023163"/>
    </source>
</evidence>
<comment type="similarity">
    <text evidence="1">Belongs to the Fur family.</text>
</comment>
<feature type="binding site" evidence="7">
    <location>
        <position position="140"/>
    </location>
    <ligand>
        <name>Zn(2+)</name>
        <dbReference type="ChEBI" id="CHEBI:29105"/>
    </ligand>
</feature>
<keyword evidence="7" id="KW-0479">Metal-binding</keyword>
<comment type="cofactor">
    <cofactor evidence="7">
        <name>Zn(2+)</name>
        <dbReference type="ChEBI" id="CHEBI:29105"/>
    </cofactor>
    <text evidence="7">Binds 1 zinc ion per subunit.</text>
</comment>
<dbReference type="PANTHER" id="PTHR33202">
    <property type="entry name" value="ZINC UPTAKE REGULATION PROTEIN"/>
    <property type="match status" value="1"/>
</dbReference>
<dbReference type="eggNOG" id="COG0735">
    <property type="taxonomic scope" value="Bacteria"/>
</dbReference>
<dbReference type="GO" id="GO:0045892">
    <property type="term" value="P:negative regulation of DNA-templated transcription"/>
    <property type="evidence" value="ECO:0007669"/>
    <property type="project" value="TreeGrafter"/>
</dbReference>
<dbReference type="Pfam" id="PF01475">
    <property type="entry name" value="FUR"/>
    <property type="match status" value="1"/>
</dbReference>
<keyword evidence="9" id="KW-1185">Reference proteome</keyword>
<dbReference type="InterPro" id="IPR036388">
    <property type="entry name" value="WH-like_DNA-bd_sf"/>
</dbReference>
<accession>D9R5U5</accession>
<dbReference type="PANTHER" id="PTHR33202:SF8">
    <property type="entry name" value="PEROXIDE-RESPONSIVE REPRESSOR PERR"/>
    <property type="match status" value="1"/>
</dbReference>
<dbReference type="GO" id="GO:0008270">
    <property type="term" value="F:zinc ion binding"/>
    <property type="evidence" value="ECO:0007669"/>
    <property type="project" value="TreeGrafter"/>
</dbReference>
<dbReference type="KEGG" id="csh:Closa_2728"/>
<protein>
    <submittedName>
        <fullName evidence="8">Ferric uptake regulator, Fur family</fullName>
    </submittedName>
</protein>
<name>D9R5U5_LACSW</name>
<reference evidence="8" key="1">
    <citation type="submission" date="2010-07" db="EMBL/GenBank/DDBJ databases">
        <title>Complete sequence of Clostridium saccharolyticum WM1.</title>
        <authorList>
            <consortium name="US DOE Joint Genome Institute"/>
            <person name="Lucas S."/>
            <person name="Copeland A."/>
            <person name="Lapidus A."/>
            <person name="Cheng J.-F."/>
            <person name="Bruce D."/>
            <person name="Goodwin L."/>
            <person name="Pitluck S."/>
            <person name="Chertkov O."/>
            <person name="Detter J.C."/>
            <person name="Han C."/>
            <person name="Tapia R."/>
            <person name="Land M."/>
            <person name="Hauser L."/>
            <person name="Chang Y.-J."/>
            <person name="Jeffries C."/>
            <person name="Kyrpides N."/>
            <person name="Ivanova N."/>
            <person name="Mikhailova N."/>
            <person name="Mouttaki H."/>
            <person name="Lin L."/>
            <person name="Zhou J."/>
            <person name="Hemme C.L."/>
            <person name="Woyke T."/>
        </authorList>
    </citation>
    <scope>NUCLEOTIDE SEQUENCE [LARGE SCALE GENOMIC DNA]</scope>
    <source>
        <strain evidence="8">WM1</strain>
    </source>
</reference>
<evidence type="ECO:0000256" key="1">
    <source>
        <dbReference type="ARBA" id="ARBA00007957"/>
    </source>
</evidence>
<sequence>MSENLLWYQEILSNHGIKNTKQKELILIELMNSSCHLTAEEIYQHLKEEKIGLATVYRSLKIFVKLGIVKVIPIGGINYYELKIFSRKPLHIHFKCSNCNAMVDIDDVDINLDYIKLNQRVEQKKGLEVKDANITLLGLCKKCKEELASNAN</sequence>
<dbReference type="InterPro" id="IPR036390">
    <property type="entry name" value="WH_DNA-bd_sf"/>
</dbReference>
<dbReference type="Gene3D" id="3.30.1490.190">
    <property type="match status" value="1"/>
</dbReference>
<evidence type="ECO:0000313" key="8">
    <source>
        <dbReference type="EMBL" id="ADL05278.1"/>
    </source>
</evidence>
<dbReference type="PaxDb" id="610130-Closa_2728"/>
<feature type="binding site" evidence="7">
    <location>
        <position position="143"/>
    </location>
    <ligand>
        <name>Zn(2+)</name>
        <dbReference type="ChEBI" id="CHEBI:29105"/>
    </ligand>
</feature>
<dbReference type="AlphaFoldDB" id="D9R5U5"/>
<keyword evidence="3 7" id="KW-0862">Zinc</keyword>
<evidence type="ECO:0000256" key="7">
    <source>
        <dbReference type="PIRSR" id="PIRSR602481-1"/>
    </source>
</evidence>
<dbReference type="HOGENOM" id="CLU_096072_3_1_9"/>
<dbReference type="STRING" id="610130.Closa_2728"/>
<organism evidence="8 9">
    <name type="scientific">Lacrimispora saccharolytica (strain ATCC 35040 / DSM 2544 / NRCC 2533 / WM1)</name>
    <name type="common">Clostridium saccharolyticum</name>
    <dbReference type="NCBI Taxonomy" id="610130"/>
    <lineage>
        <taxon>Bacteria</taxon>
        <taxon>Bacillati</taxon>
        <taxon>Bacillota</taxon>
        <taxon>Clostridia</taxon>
        <taxon>Lachnospirales</taxon>
        <taxon>Lachnospiraceae</taxon>
        <taxon>Lacrimispora</taxon>
    </lineage>
</organism>
<dbReference type="GO" id="GO:0000976">
    <property type="term" value="F:transcription cis-regulatory region binding"/>
    <property type="evidence" value="ECO:0007669"/>
    <property type="project" value="TreeGrafter"/>
</dbReference>
<evidence type="ECO:0000313" key="9">
    <source>
        <dbReference type="Proteomes" id="UP000001662"/>
    </source>
</evidence>
<keyword evidence="5" id="KW-0238">DNA-binding</keyword>
<dbReference type="InterPro" id="IPR043135">
    <property type="entry name" value="Fur_C"/>
</dbReference>
<dbReference type="GO" id="GO:1900376">
    <property type="term" value="P:regulation of secondary metabolite biosynthetic process"/>
    <property type="evidence" value="ECO:0007669"/>
    <property type="project" value="TreeGrafter"/>
</dbReference>
<dbReference type="InterPro" id="IPR002481">
    <property type="entry name" value="FUR"/>
</dbReference>
<gene>
    <name evidence="8" type="ordered locus">Closa_2728</name>
</gene>
<dbReference type="Gene3D" id="1.10.10.10">
    <property type="entry name" value="Winged helix-like DNA-binding domain superfamily/Winged helix DNA-binding domain"/>
    <property type="match status" value="1"/>
</dbReference>
<keyword evidence="4" id="KW-0805">Transcription regulation</keyword>
<dbReference type="OrthoDB" id="8659436at2"/>
<keyword evidence="2" id="KW-0678">Repressor</keyword>
<proteinExistence type="inferred from homology"/>
<feature type="binding site" evidence="7">
    <location>
        <position position="99"/>
    </location>
    <ligand>
        <name>Zn(2+)</name>
        <dbReference type="ChEBI" id="CHEBI:29105"/>
    </ligand>
</feature>
<dbReference type="CDD" id="cd07153">
    <property type="entry name" value="Fur_like"/>
    <property type="match status" value="1"/>
</dbReference>
<keyword evidence="6" id="KW-0804">Transcription</keyword>
<feature type="binding site" evidence="7">
    <location>
        <position position="96"/>
    </location>
    <ligand>
        <name>Zn(2+)</name>
        <dbReference type="ChEBI" id="CHEBI:29105"/>
    </ligand>
</feature>
<evidence type="ECO:0000256" key="4">
    <source>
        <dbReference type="ARBA" id="ARBA00023015"/>
    </source>
</evidence>
<evidence type="ECO:0000256" key="3">
    <source>
        <dbReference type="ARBA" id="ARBA00022833"/>
    </source>
</evidence>
<dbReference type="GO" id="GO:0003700">
    <property type="term" value="F:DNA-binding transcription factor activity"/>
    <property type="evidence" value="ECO:0007669"/>
    <property type="project" value="InterPro"/>
</dbReference>
<dbReference type="Proteomes" id="UP000001662">
    <property type="component" value="Chromosome"/>
</dbReference>
<evidence type="ECO:0000256" key="2">
    <source>
        <dbReference type="ARBA" id="ARBA00022491"/>
    </source>
</evidence>
<dbReference type="RefSeq" id="WP_013273362.1">
    <property type="nucleotide sequence ID" value="NC_014376.1"/>
</dbReference>
<dbReference type="EMBL" id="CP002109">
    <property type="protein sequence ID" value="ADL05278.1"/>
    <property type="molecule type" value="Genomic_DNA"/>
</dbReference>
<dbReference type="SUPFAM" id="SSF46785">
    <property type="entry name" value="Winged helix' DNA-binding domain"/>
    <property type="match status" value="1"/>
</dbReference>